<keyword evidence="3" id="KW-0408">Iron</keyword>
<dbReference type="InterPro" id="IPR018247">
    <property type="entry name" value="EF_Hand_1_Ca_BS"/>
</dbReference>
<evidence type="ECO:0000259" key="4">
    <source>
        <dbReference type="PROSITE" id="PS50222"/>
    </source>
</evidence>
<dbReference type="PANTHER" id="PTHR10869">
    <property type="entry name" value="PROLYL 4-HYDROXYLASE ALPHA SUBUNIT"/>
    <property type="match status" value="1"/>
</dbReference>
<dbReference type="EMBL" id="HBKQ01002687">
    <property type="protein sequence ID" value="CAE2203804.1"/>
    <property type="molecule type" value="Transcribed_RNA"/>
</dbReference>
<dbReference type="SUPFAM" id="SSF47473">
    <property type="entry name" value="EF-hand"/>
    <property type="match status" value="1"/>
</dbReference>
<dbReference type="GO" id="GO:0004656">
    <property type="term" value="F:procollagen-proline 4-dioxygenase activity"/>
    <property type="evidence" value="ECO:0007669"/>
    <property type="project" value="TreeGrafter"/>
</dbReference>
<protein>
    <recommendedName>
        <fullName evidence="4">EF-hand domain-containing protein</fullName>
    </recommendedName>
</protein>
<dbReference type="PROSITE" id="PS00018">
    <property type="entry name" value="EF_HAND_1"/>
    <property type="match status" value="1"/>
</dbReference>
<evidence type="ECO:0000256" key="2">
    <source>
        <dbReference type="ARBA" id="ARBA00022837"/>
    </source>
</evidence>
<keyword evidence="1" id="KW-0479">Metal-binding</keyword>
<gene>
    <name evidence="5" type="ORF">OAUR00152_LOCUS1825</name>
</gene>
<dbReference type="InterPro" id="IPR002048">
    <property type="entry name" value="EF_hand_dom"/>
</dbReference>
<name>A0A7S4M668_9STRA</name>
<dbReference type="Gene3D" id="2.60.120.620">
    <property type="entry name" value="q2cbj1_9rhob like domain"/>
    <property type="match status" value="1"/>
</dbReference>
<dbReference type="PROSITE" id="PS50222">
    <property type="entry name" value="EF_HAND_2"/>
    <property type="match status" value="1"/>
</dbReference>
<evidence type="ECO:0000256" key="3">
    <source>
        <dbReference type="ARBA" id="ARBA00023004"/>
    </source>
</evidence>
<dbReference type="GO" id="GO:0005509">
    <property type="term" value="F:calcium ion binding"/>
    <property type="evidence" value="ECO:0007669"/>
    <property type="project" value="InterPro"/>
</dbReference>
<feature type="domain" description="EF-hand" evidence="4">
    <location>
        <begin position="128"/>
        <end position="163"/>
    </location>
</feature>
<dbReference type="InterPro" id="IPR045054">
    <property type="entry name" value="P4HA-like"/>
</dbReference>
<dbReference type="PANTHER" id="PTHR10869:SF246">
    <property type="entry name" value="TRANSMEMBRANE PROLYL 4-HYDROXYLASE"/>
    <property type="match status" value="1"/>
</dbReference>
<dbReference type="Gene3D" id="1.10.238.10">
    <property type="entry name" value="EF-hand"/>
    <property type="match status" value="1"/>
</dbReference>
<dbReference type="InterPro" id="IPR011992">
    <property type="entry name" value="EF-hand-dom_pair"/>
</dbReference>
<organism evidence="5">
    <name type="scientific">Odontella aurita</name>
    <dbReference type="NCBI Taxonomy" id="265563"/>
    <lineage>
        <taxon>Eukaryota</taxon>
        <taxon>Sar</taxon>
        <taxon>Stramenopiles</taxon>
        <taxon>Ochrophyta</taxon>
        <taxon>Bacillariophyta</taxon>
        <taxon>Mediophyceae</taxon>
        <taxon>Biddulphiophycidae</taxon>
        <taxon>Eupodiscales</taxon>
        <taxon>Odontellaceae</taxon>
        <taxon>Odontella</taxon>
    </lineage>
</organism>
<evidence type="ECO:0000313" key="5">
    <source>
        <dbReference type="EMBL" id="CAE2203804.1"/>
    </source>
</evidence>
<keyword evidence="2" id="KW-0106">Calcium</keyword>
<accession>A0A7S4M668</accession>
<evidence type="ECO:0000256" key="1">
    <source>
        <dbReference type="ARBA" id="ARBA00022723"/>
    </source>
</evidence>
<reference evidence="5" key="1">
    <citation type="submission" date="2021-01" db="EMBL/GenBank/DDBJ databases">
        <authorList>
            <person name="Corre E."/>
            <person name="Pelletier E."/>
            <person name="Niang G."/>
            <person name="Scheremetjew M."/>
            <person name="Finn R."/>
            <person name="Kale V."/>
            <person name="Holt S."/>
            <person name="Cochrane G."/>
            <person name="Meng A."/>
            <person name="Brown T."/>
            <person name="Cohen L."/>
        </authorList>
    </citation>
    <scope>NUCLEOTIDE SEQUENCE</scope>
    <source>
        <strain evidence="5">Isolate 1302-5</strain>
    </source>
</reference>
<dbReference type="GO" id="GO:0005783">
    <property type="term" value="C:endoplasmic reticulum"/>
    <property type="evidence" value="ECO:0007669"/>
    <property type="project" value="TreeGrafter"/>
</dbReference>
<sequence length="473" mass="53363">MMNYARLCQGWRWGFCASCITFITMLPFKTKSFASGDSTCVVPSSDNQDFDPAWPLRGSTPKREIIVPRLHETSKEGRKLTVERLSSHPPIFRIRNFLTPEECETLRRLAVETGLVDGYVDSDDGLGTGGERKKKKMRIIDKNGDGRLDINELTRMMDEFFETHLLENDIRSMLSLIQLPLDEFGSVSIQDFVRSDTASIRRFFIQLVQEEPSKLSRYSRMAWLNTDALRSQNYVEVLELINRRVALLTELPETIVHGAMELQVVHYEPKMAKKRDKTDKGGGGGHFTAHFDSLASSPDLSCCHITGRRQPCRPCRLATILYNLSDGMKGGGGGETAFPLAGKLPEECTADAVENWRMSSASRETSYCAETGPGLKIKPELGQAILWYNHDISHLASSSSDSEDREEVPFLGELDRSTLHAGCPSWTAYDYESNNHEKQQWDVPGKWIANHWIEASDVPGEDKKRHRNTILQA</sequence>
<dbReference type="AlphaFoldDB" id="A0A7S4M668"/>
<proteinExistence type="predicted"/>